<dbReference type="AlphaFoldDB" id="A0A1L9SS36"/>
<dbReference type="RefSeq" id="XP_022584401.1">
    <property type="nucleotide sequence ID" value="XM_022720913.1"/>
</dbReference>
<sequence length="75" mass="8336">MTLGLARAKFRQFQMLPFAGRDDPLGPLNSKYDSVIDRRQRFSSSQLPRSDLFTACHCVGFSLVGLIFPSPQSTG</sequence>
<dbReference type="Proteomes" id="UP000184188">
    <property type="component" value="Unassembled WGS sequence"/>
</dbReference>
<evidence type="ECO:0000313" key="1">
    <source>
        <dbReference type="EMBL" id="OJJ49891.1"/>
    </source>
</evidence>
<gene>
    <name evidence="1" type="ORF">ASPZODRAFT_1056534</name>
</gene>
<accession>A0A1L9SS36</accession>
<name>A0A1L9SS36_9EURO</name>
<dbReference type="GeneID" id="34607378"/>
<evidence type="ECO:0000313" key="2">
    <source>
        <dbReference type="Proteomes" id="UP000184188"/>
    </source>
</evidence>
<dbReference type="EMBL" id="KV878337">
    <property type="protein sequence ID" value="OJJ49891.1"/>
    <property type="molecule type" value="Genomic_DNA"/>
</dbReference>
<organism evidence="1 2">
    <name type="scientific">Penicilliopsis zonata CBS 506.65</name>
    <dbReference type="NCBI Taxonomy" id="1073090"/>
    <lineage>
        <taxon>Eukaryota</taxon>
        <taxon>Fungi</taxon>
        <taxon>Dikarya</taxon>
        <taxon>Ascomycota</taxon>
        <taxon>Pezizomycotina</taxon>
        <taxon>Eurotiomycetes</taxon>
        <taxon>Eurotiomycetidae</taxon>
        <taxon>Eurotiales</taxon>
        <taxon>Aspergillaceae</taxon>
        <taxon>Penicilliopsis</taxon>
    </lineage>
</organism>
<protein>
    <submittedName>
        <fullName evidence="1">Uncharacterized protein</fullName>
    </submittedName>
</protein>
<proteinExistence type="predicted"/>
<keyword evidence="2" id="KW-1185">Reference proteome</keyword>
<dbReference type="VEuPathDB" id="FungiDB:ASPZODRAFT_1056534"/>
<reference evidence="2" key="1">
    <citation type="journal article" date="2017" name="Genome Biol.">
        <title>Comparative genomics reveals high biological diversity and specific adaptations in the industrially and medically important fungal genus Aspergillus.</title>
        <authorList>
            <person name="de Vries R.P."/>
            <person name="Riley R."/>
            <person name="Wiebenga A."/>
            <person name="Aguilar-Osorio G."/>
            <person name="Amillis S."/>
            <person name="Uchima C.A."/>
            <person name="Anderluh G."/>
            <person name="Asadollahi M."/>
            <person name="Askin M."/>
            <person name="Barry K."/>
            <person name="Battaglia E."/>
            <person name="Bayram O."/>
            <person name="Benocci T."/>
            <person name="Braus-Stromeyer S.A."/>
            <person name="Caldana C."/>
            <person name="Canovas D."/>
            <person name="Cerqueira G.C."/>
            <person name="Chen F."/>
            <person name="Chen W."/>
            <person name="Choi C."/>
            <person name="Clum A."/>
            <person name="Dos Santos R.A."/>
            <person name="Damasio A.R."/>
            <person name="Diallinas G."/>
            <person name="Emri T."/>
            <person name="Fekete E."/>
            <person name="Flipphi M."/>
            <person name="Freyberg S."/>
            <person name="Gallo A."/>
            <person name="Gournas C."/>
            <person name="Habgood R."/>
            <person name="Hainaut M."/>
            <person name="Harispe M.L."/>
            <person name="Henrissat B."/>
            <person name="Hilden K.S."/>
            <person name="Hope R."/>
            <person name="Hossain A."/>
            <person name="Karabika E."/>
            <person name="Karaffa L."/>
            <person name="Karanyi Z."/>
            <person name="Krasevec N."/>
            <person name="Kuo A."/>
            <person name="Kusch H."/>
            <person name="LaButti K."/>
            <person name="Lagendijk E.L."/>
            <person name="Lapidus A."/>
            <person name="Levasseur A."/>
            <person name="Lindquist E."/>
            <person name="Lipzen A."/>
            <person name="Logrieco A.F."/>
            <person name="MacCabe A."/>
            <person name="Maekelae M.R."/>
            <person name="Malavazi I."/>
            <person name="Melin P."/>
            <person name="Meyer V."/>
            <person name="Mielnichuk N."/>
            <person name="Miskei M."/>
            <person name="Molnar A.P."/>
            <person name="Mule G."/>
            <person name="Ngan C.Y."/>
            <person name="Orejas M."/>
            <person name="Orosz E."/>
            <person name="Ouedraogo J.P."/>
            <person name="Overkamp K.M."/>
            <person name="Park H.-S."/>
            <person name="Perrone G."/>
            <person name="Piumi F."/>
            <person name="Punt P.J."/>
            <person name="Ram A.F."/>
            <person name="Ramon A."/>
            <person name="Rauscher S."/>
            <person name="Record E."/>
            <person name="Riano-Pachon D.M."/>
            <person name="Robert V."/>
            <person name="Roehrig J."/>
            <person name="Ruller R."/>
            <person name="Salamov A."/>
            <person name="Salih N.S."/>
            <person name="Samson R.A."/>
            <person name="Sandor E."/>
            <person name="Sanguinetti M."/>
            <person name="Schuetze T."/>
            <person name="Sepcic K."/>
            <person name="Shelest E."/>
            <person name="Sherlock G."/>
            <person name="Sophianopoulou V."/>
            <person name="Squina F.M."/>
            <person name="Sun H."/>
            <person name="Susca A."/>
            <person name="Todd R.B."/>
            <person name="Tsang A."/>
            <person name="Unkles S.E."/>
            <person name="van de Wiele N."/>
            <person name="van Rossen-Uffink D."/>
            <person name="Oliveira J.V."/>
            <person name="Vesth T.C."/>
            <person name="Visser J."/>
            <person name="Yu J.-H."/>
            <person name="Zhou M."/>
            <person name="Andersen M.R."/>
            <person name="Archer D.B."/>
            <person name="Baker S.E."/>
            <person name="Benoit I."/>
            <person name="Brakhage A.A."/>
            <person name="Braus G.H."/>
            <person name="Fischer R."/>
            <person name="Frisvad J.C."/>
            <person name="Goldman G.H."/>
            <person name="Houbraken J."/>
            <person name="Oakley B."/>
            <person name="Pocsi I."/>
            <person name="Scazzocchio C."/>
            <person name="Seiboth B."/>
            <person name="vanKuyk P.A."/>
            <person name="Wortman J."/>
            <person name="Dyer P.S."/>
            <person name="Grigoriev I.V."/>
        </authorList>
    </citation>
    <scope>NUCLEOTIDE SEQUENCE [LARGE SCALE GENOMIC DNA]</scope>
    <source>
        <strain evidence="2">CBS 506.65</strain>
    </source>
</reference>